<dbReference type="EMBL" id="JAVDPF010000007">
    <property type="protein sequence ID" value="KAL1881603.1"/>
    <property type="molecule type" value="Genomic_DNA"/>
</dbReference>
<comment type="catalytic activity">
    <reaction evidence="9">
        <text>S-hexadecanoyl-L-cysteinyl-[protein] + H2O = L-cysteinyl-[protein] + hexadecanoate + H(+)</text>
        <dbReference type="Rhea" id="RHEA:19233"/>
        <dbReference type="Rhea" id="RHEA-COMP:10131"/>
        <dbReference type="Rhea" id="RHEA-COMP:11032"/>
        <dbReference type="ChEBI" id="CHEBI:7896"/>
        <dbReference type="ChEBI" id="CHEBI:15377"/>
        <dbReference type="ChEBI" id="CHEBI:15378"/>
        <dbReference type="ChEBI" id="CHEBI:29950"/>
        <dbReference type="ChEBI" id="CHEBI:74151"/>
        <dbReference type="EC" id="3.1.2.22"/>
    </reaction>
</comment>
<comment type="function">
    <text evidence="7">Hydrolyzes fatty acids from S-acylated cysteine residues in proteins with a strong preference for palmitoylated G-alpha proteins over other acyl substrates. Mediates the deacylation of G-alpha proteins such as GPA1 in vivo, but has weak or no activity toward palmitoylated Ras proteins. Has weak lysophospholipase activity in vitro; however such activity may not exist in vivo.</text>
</comment>
<dbReference type="Gene3D" id="3.40.50.1820">
    <property type="entry name" value="alpha/beta hydrolase"/>
    <property type="match status" value="1"/>
</dbReference>
<organism evidence="12 13">
    <name type="scientific">Paecilomyces lecythidis</name>
    <dbReference type="NCBI Taxonomy" id="3004212"/>
    <lineage>
        <taxon>Eukaryota</taxon>
        <taxon>Fungi</taxon>
        <taxon>Dikarya</taxon>
        <taxon>Ascomycota</taxon>
        <taxon>Pezizomycotina</taxon>
        <taxon>Eurotiomycetes</taxon>
        <taxon>Eurotiomycetidae</taxon>
        <taxon>Eurotiales</taxon>
        <taxon>Thermoascaceae</taxon>
        <taxon>Paecilomyces</taxon>
    </lineage>
</organism>
<comment type="caution">
    <text evidence="12">The sequence shown here is derived from an EMBL/GenBank/DDBJ whole genome shotgun (WGS) entry which is preliminary data.</text>
</comment>
<feature type="compositionally biased region" description="Acidic residues" evidence="10">
    <location>
        <begin position="207"/>
        <end position="247"/>
    </location>
</feature>
<accession>A0ABR3Y003</accession>
<evidence type="ECO:0000259" key="11">
    <source>
        <dbReference type="Pfam" id="PF02230"/>
    </source>
</evidence>
<keyword evidence="4" id="KW-0719">Serine esterase</keyword>
<name>A0ABR3Y003_9EURO</name>
<keyword evidence="6" id="KW-0443">Lipid metabolism</keyword>
<evidence type="ECO:0000256" key="4">
    <source>
        <dbReference type="ARBA" id="ARBA00022487"/>
    </source>
</evidence>
<reference evidence="12 13" key="1">
    <citation type="journal article" date="2024" name="IMA Fungus">
        <title>IMA Genome - F19 : A genome assembly and annotation guide to empower mycologists, including annotated draft genome sequences of Ceratocystis pirilliformis, Diaporthe australafricana, Fusarium ophioides, Paecilomyces lecythidis, and Sporothrix stenoceras.</title>
        <authorList>
            <person name="Aylward J."/>
            <person name="Wilson A.M."/>
            <person name="Visagie C.M."/>
            <person name="Spraker J."/>
            <person name="Barnes I."/>
            <person name="Buitendag C."/>
            <person name="Ceriani C."/>
            <person name="Del Mar Angel L."/>
            <person name="du Plessis D."/>
            <person name="Fuchs T."/>
            <person name="Gasser K."/>
            <person name="Kramer D."/>
            <person name="Li W."/>
            <person name="Munsamy K."/>
            <person name="Piso A."/>
            <person name="Price J.L."/>
            <person name="Sonnekus B."/>
            <person name="Thomas C."/>
            <person name="van der Nest A."/>
            <person name="van Dijk A."/>
            <person name="van Heerden A."/>
            <person name="van Vuuren N."/>
            <person name="Yilmaz N."/>
            <person name="Duong T.A."/>
            <person name="van der Merwe N.A."/>
            <person name="Wingfield M.J."/>
            <person name="Wingfield B.D."/>
        </authorList>
    </citation>
    <scope>NUCLEOTIDE SEQUENCE [LARGE SCALE GENOMIC DNA]</scope>
    <source>
        <strain evidence="12 13">CMW 18167</strain>
    </source>
</reference>
<evidence type="ECO:0000256" key="10">
    <source>
        <dbReference type="SAM" id="MobiDB-lite"/>
    </source>
</evidence>
<keyword evidence="13" id="KW-1185">Reference proteome</keyword>
<dbReference type="SUPFAM" id="SSF53474">
    <property type="entry name" value="alpha/beta-Hydrolases"/>
    <property type="match status" value="1"/>
</dbReference>
<dbReference type="PANTHER" id="PTHR10655">
    <property type="entry name" value="LYSOPHOSPHOLIPASE-RELATED"/>
    <property type="match status" value="1"/>
</dbReference>
<evidence type="ECO:0000256" key="8">
    <source>
        <dbReference type="ARBA" id="ARBA00031195"/>
    </source>
</evidence>
<evidence type="ECO:0000313" key="13">
    <source>
        <dbReference type="Proteomes" id="UP001583193"/>
    </source>
</evidence>
<dbReference type="PANTHER" id="PTHR10655:SF17">
    <property type="entry name" value="LYSOPHOSPHOLIPASE-LIKE PROTEIN 1"/>
    <property type="match status" value="1"/>
</dbReference>
<evidence type="ECO:0000256" key="9">
    <source>
        <dbReference type="ARBA" id="ARBA00047337"/>
    </source>
</evidence>
<evidence type="ECO:0000256" key="1">
    <source>
        <dbReference type="ARBA" id="ARBA00006499"/>
    </source>
</evidence>
<gene>
    <name evidence="12" type="ORF">Plec18167_003200</name>
</gene>
<dbReference type="InterPro" id="IPR003140">
    <property type="entry name" value="PLipase/COase/thioEstase"/>
</dbReference>
<keyword evidence="5" id="KW-0378">Hydrolase</keyword>
<evidence type="ECO:0000256" key="2">
    <source>
        <dbReference type="ARBA" id="ARBA00012423"/>
    </source>
</evidence>
<comment type="similarity">
    <text evidence="1">Belongs to the AB hydrolase superfamily. AB hydrolase 2 family.</text>
</comment>
<dbReference type="Pfam" id="PF02230">
    <property type="entry name" value="Abhydrolase_2"/>
    <property type="match status" value="1"/>
</dbReference>
<feature type="domain" description="Phospholipase/carboxylesterase/thioesterase" evidence="11">
    <location>
        <begin position="17"/>
        <end position="175"/>
    </location>
</feature>
<keyword evidence="6" id="KW-0276">Fatty acid metabolism</keyword>
<evidence type="ECO:0000256" key="6">
    <source>
        <dbReference type="ARBA" id="ARBA00022832"/>
    </source>
</evidence>
<proteinExistence type="inferred from homology"/>
<feature type="region of interest" description="Disordered" evidence="10">
    <location>
        <begin position="201"/>
        <end position="283"/>
    </location>
</feature>
<evidence type="ECO:0000256" key="3">
    <source>
        <dbReference type="ARBA" id="ARBA00014923"/>
    </source>
</evidence>
<dbReference type="EC" id="3.1.2.22" evidence="2"/>
<dbReference type="InterPro" id="IPR050565">
    <property type="entry name" value="LYPA1-2/EST-like"/>
</dbReference>
<sequence>MPPKAYPQLLSVDPLSASEHTHTLILLHGRGSNASRFGHELLRSANLPERLPTVKFVFPSARRRRSTILKKIPIHQWFDNYSLEDPNQRTDLQVEGLCETAAFLRDLVVHEAEILREKGYEDHDVYSRIVLGGLSQGCAAGVFSLLGGGWGENGQEALGAFCGMSGWLPFQEQLSEILDFQIEIDRESLEGLEEGMDQLGIEFSEGSNEEDTDADTDIEEEEDDDDDDDCESNDDNVNIGEDDDSSTDEYVKYKNNEDQTSFDPFDGDSDDSDSVAGTEESSRTISAINHVRDILDLPPLLSTGEKENPTSCSTTHASISYLRTPVFLGHGAADPKVSVRLGEQMVQLLAGPLDMDVTWKRYEDFGHWYKVPDEIDDLIDFLRTKVGVSVQT</sequence>
<evidence type="ECO:0000256" key="5">
    <source>
        <dbReference type="ARBA" id="ARBA00022801"/>
    </source>
</evidence>
<evidence type="ECO:0000313" key="12">
    <source>
        <dbReference type="EMBL" id="KAL1881603.1"/>
    </source>
</evidence>
<dbReference type="Proteomes" id="UP001583193">
    <property type="component" value="Unassembled WGS sequence"/>
</dbReference>
<protein>
    <recommendedName>
        <fullName evidence="3">Acyl-protein thioesterase 1</fullName>
        <ecNumber evidence="2">3.1.2.22</ecNumber>
    </recommendedName>
    <alternativeName>
        <fullName evidence="8">Palmitoyl-protein hydrolase</fullName>
    </alternativeName>
</protein>
<evidence type="ECO:0000256" key="7">
    <source>
        <dbReference type="ARBA" id="ARBA00029392"/>
    </source>
</evidence>
<dbReference type="InterPro" id="IPR029058">
    <property type="entry name" value="AB_hydrolase_fold"/>
</dbReference>